<reference evidence="5" key="1">
    <citation type="journal article" date="2019" name="Int. J. Syst. Evol. Microbiol.">
        <title>The Global Catalogue of Microorganisms (GCM) 10K type strain sequencing project: providing services to taxonomists for standard genome sequencing and annotation.</title>
        <authorList>
            <consortium name="The Broad Institute Genomics Platform"/>
            <consortium name="The Broad Institute Genome Sequencing Center for Infectious Disease"/>
            <person name="Wu L."/>
            <person name="Ma J."/>
        </authorList>
    </citation>
    <scope>NUCLEOTIDE SEQUENCE [LARGE SCALE GENOMIC DNA]</scope>
    <source>
        <strain evidence="5">KCTC 42224</strain>
    </source>
</reference>
<feature type="signal peptide" evidence="2">
    <location>
        <begin position="1"/>
        <end position="34"/>
    </location>
</feature>
<dbReference type="EMBL" id="JBHRYE010000007">
    <property type="protein sequence ID" value="MFC3670406.1"/>
    <property type="molecule type" value="Genomic_DNA"/>
</dbReference>
<feature type="domain" description="Peptidase S9 prolyl oligopeptidase catalytic" evidence="3">
    <location>
        <begin position="483"/>
        <end position="683"/>
    </location>
</feature>
<dbReference type="Gene3D" id="3.40.50.1820">
    <property type="entry name" value="alpha/beta hydrolase"/>
    <property type="match status" value="1"/>
</dbReference>
<sequence length="686" mass="73272">MKNRGGSASGRGQGWLRAAACAMAGMMAVSPALGQSAAPATAGAQNGATNGAGGQAAMGQPGVPAALPGSDAFAQIPFFADGALSPDGTRIAGKFGIGGTQVIGIRNLFDTTEKPVQLAVPDQTEADWVHWVGNDYVLVKLRALVPLGQGDRGYVTRLIAIERATGKVTRILWNLGGQNASDVLWTARDGAPEILVSAQHSMYLDEGFFPTVHRINLATGRGREVQSARDGVMDWQADGNGVVRSGVSYTKSGRLAQLVYRGADPDQPLRTIDKANSKAHEALLDPLLFEPGTDNAIATFTSDEGRDQLFEVNMLTQQTGRMLFEAPAGTEIDHVVMSQDRSAVLGVATSDAPSRVHWLDPEMAEIQAAFDKSVAKQGVTVEISSLSADRSAMLVTLARPDSPGALYYFSVANGTMQRIAVFNDQLKQVPVSPVKIVRYKARDGLEIEAVMTVPKGREAHDLPVVMLPHGGPWAQDVASWDYLAQYIASRGYLVIQPNFRGSTGYGTAFRRKGEGQMGLAMQDDISDGLAWAAAQGLADPKRACIVGASYGGYATMWGLAKDPGLYRCGVSISGVASLRREVNDFGGFYMQGKFSDDWKEMTPDFAAVSPLNAVDRITAPLLLIHGRKDVTVAVGQSDAMASRMRAAGKTVDYVSLPKADHYFTRLEDRKAMLDAIGAWLAKYNPS</sequence>
<keyword evidence="2" id="KW-0732">Signal</keyword>
<gene>
    <name evidence="4" type="ORF">ACFOOT_03110</name>
</gene>
<dbReference type="InterPro" id="IPR001375">
    <property type="entry name" value="Peptidase_S9_cat"/>
</dbReference>
<dbReference type="PANTHER" id="PTHR42776">
    <property type="entry name" value="SERINE PEPTIDASE S9 FAMILY MEMBER"/>
    <property type="match status" value="1"/>
</dbReference>
<evidence type="ECO:0000313" key="4">
    <source>
        <dbReference type="EMBL" id="MFC3670406.1"/>
    </source>
</evidence>
<evidence type="ECO:0000256" key="2">
    <source>
        <dbReference type="SAM" id="SignalP"/>
    </source>
</evidence>
<dbReference type="EC" id="3.4.-.-" evidence="4"/>
<feature type="chain" id="PRO_5046202029" evidence="2">
    <location>
        <begin position="35"/>
        <end position="686"/>
    </location>
</feature>
<keyword evidence="1 4" id="KW-0378">Hydrolase</keyword>
<evidence type="ECO:0000313" key="5">
    <source>
        <dbReference type="Proteomes" id="UP001595683"/>
    </source>
</evidence>
<dbReference type="SUPFAM" id="SSF53474">
    <property type="entry name" value="alpha/beta-Hydrolases"/>
    <property type="match status" value="1"/>
</dbReference>
<name>A0ABV7UZ12_9SPHN</name>
<evidence type="ECO:0000259" key="3">
    <source>
        <dbReference type="Pfam" id="PF00326"/>
    </source>
</evidence>
<comment type="caution">
    <text evidence="4">The sequence shown here is derived from an EMBL/GenBank/DDBJ whole genome shotgun (WGS) entry which is preliminary data.</text>
</comment>
<dbReference type="SUPFAM" id="SSF82171">
    <property type="entry name" value="DPP6 N-terminal domain-like"/>
    <property type="match status" value="1"/>
</dbReference>
<organism evidence="4 5">
    <name type="scientific">Novosphingobium pokkalii</name>
    <dbReference type="NCBI Taxonomy" id="1770194"/>
    <lineage>
        <taxon>Bacteria</taxon>
        <taxon>Pseudomonadati</taxon>
        <taxon>Pseudomonadota</taxon>
        <taxon>Alphaproteobacteria</taxon>
        <taxon>Sphingomonadales</taxon>
        <taxon>Sphingomonadaceae</taxon>
        <taxon>Novosphingobium</taxon>
    </lineage>
</organism>
<accession>A0ABV7UZ12</accession>
<protein>
    <submittedName>
        <fullName evidence="4">Alpha/beta hydrolase family protein</fullName>
        <ecNumber evidence="4">3.4.-.-</ecNumber>
    </submittedName>
</protein>
<evidence type="ECO:0000256" key="1">
    <source>
        <dbReference type="ARBA" id="ARBA00022801"/>
    </source>
</evidence>
<proteinExistence type="predicted"/>
<dbReference type="Proteomes" id="UP001595683">
    <property type="component" value="Unassembled WGS sequence"/>
</dbReference>
<dbReference type="PANTHER" id="PTHR42776:SF27">
    <property type="entry name" value="DIPEPTIDYL PEPTIDASE FAMILY MEMBER 6"/>
    <property type="match status" value="1"/>
</dbReference>
<dbReference type="RefSeq" id="WP_191323270.1">
    <property type="nucleotide sequence ID" value="NZ_BMZP01000003.1"/>
</dbReference>
<keyword evidence="5" id="KW-1185">Reference proteome</keyword>
<dbReference type="GO" id="GO:0016787">
    <property type="term" value="F:hydrolase activity"/>
    <property type="evidence" value="ECO:0007669"/>
    <property type="project" value="UniProtKB-KW"/>
</dbReference>
<dbReference type="Pfam" id="PF00326">
    <property type="entry name" value="Peptidase_S9"/>
    <property type="match status" value="1"/>
</dbReference>
<dbReference type="InterPro" id="IPR029058">
    <property type="entry name" value="AB_hydrolase_fold"/>
</dbReference>